<evidence type="ECO:0000313" key="1">
    <source>
        <dbReference type="EMBL" id="EGW56086.1"/>
    </source>
</evidence>
<keyword evidence="2" id="KW-1185">Reference proteome</keyword>
<evidence type="ECO:0000313" key="2">
    <source>
        <dbReference type="Proteomes" id="UP000005167"/>
    </source>
</evidence>
<protein>
    <submittedName>
        <fullName evidence="1">Uncharacterized protein</fullName>
    </submittedName>
</protein>
<dbReference type="AlphaFoldDB" id="G2FBE8"/>
<comment type="caution">
    <text evidence="1">The sequence shown here is derived from an EMBL/GenBank/DDBJ whole genome shotgun (WGS) entry which is preliminary data.</text>
</comment>
<gene>
    <name evidence="1" type="ORF">TevJSym_aa02300</name>
</gene>
<sequence>MVPPELEWRHVGRLFCSLSGLRSLMAAQLSVDRFVQDL</sequence>
<proteinExistence type="predicted"/>
<dbReference type="EMBL" id="AFZB01000001">
    <property type="protein sequence ID" value="EGW56086.1"/>
    <property type="molecule type" value="Genomic_DNA"/>
</dbReference>
<accession>G2FBE8</accession>
<reference evidence="1 2" key="1">
    <citation type="journal article" date="2011" name="ISME J.">
        <title>The endosymbionts of the deep-sea tubeworms Riftia pachyptila and Tevnia jerichonana share an identical physiology as revealed by proteogenomic analyses.</title>
        <authorList>
            <person name="Gardebrecht A."/>
            <person name="Markert S."/>
            <person name="Felbeck H."/>
            <person name="Thuermer A."/>
            <person name="Albrecht D."/>
            <person name="Wollherr A."/>
            <person name="Kabisch J."/>
            <person name="Lehmann R."/>
            <person name="Daniel R."/>
            <person name="Liesegang H."/>
            <person name="Hecker M."/>
            <person name="Sievert S.M."/>
            <person name="Schweder T."/>
        </authorList>
    </citation>
    <scope>NUCLEOTIDE SEQUENCE [LARGE SCALE GENOMIC DNA]</scope>
</reference>
<dbReference type="Proteomes" id="UP000005167">
    <property type="component" value="Unassembled WGS sequence"/>
</dbReference>
<organism evidence="1 2">
    <name type="scientific">endosymbiont of Tevnia jerichonana</name>
    <name type="common">vent Tica</name>
    <dbReference type="NCBI Taxonomy" id="1049564"/>
    <lineage>
        <taxon>Bacteria</taxon>
        <taxon>Pseudomonadati</taxon>
        <taxon>Pseudomonadota</taxon>
        <taxon>Gammaproteobacteria</taxon>
        <taxon>sulfur-oxidizing symbionts</taxon>
    </lineage>
</organism>
<name>G2FBE8_9GAMM</name>